<dbReference type="GO" id="GO:0005737">
    <property type="term" value="C:cytoplasm"/>
    <property type="evidence" value="ECO:0007669"/>
    <property type="project" value="UniProtKB-SubCell"/>
</dbReference>
<dbReference type="PANTHER" id="PTHR10540">
    <property type="entry name" value="EUKARYOTIC TRANSLATION INITIATION FACTOR 3 SUBUNIT F-RELATED"/>
    <property type="match status" value="1"/>
</dbReference>
<evidence type="ECO:0000313" key="5">
    <source>
        <dbReference type="EnsemblMetazoa" id="tetur05g01560.1"/>
    </source>
</evidence>
<dbReference type="EnsemblMetazoa" id="tetur05g01560.1">
    <property type="protein sequence ID" value="tetur05g01560.1"/>
    <property type="gene ID" value="tetur05g01560"/>
</dbReference>
<dbReference type="OrthoDB" id="1378at2759"/>
<keyword evidence="3" id="KW-0963">Cytoplasm</keyword>
<dbReference type="CDD" id="cd08063">
    <property type="entry name" value="MPN_CSN6"/>
    <property type="match status" value="1"/>
</dbReference>
<dbReference type="InterPro" id="IPR000555">
    <property type="entry name" value="JAMM/MPN+_dom"/>
</dbReference>
<keyword evidence="3" id="KW-0539">Nucleus</keyword>
<sequence>MGSHCNITGSLTASLHPLVIMNISEHWTRLKAQNSEEQQVVGALIGKQEGRNIEIMNSFELLFDRVEMEIIIDKTYYLQKENQFKQVFPDLDFLGWYTTGDTPDDSDIKVHQQICEINESPVLLKLNPYSRHTKLPVKMFETIIDIVSGEPKMLFVDLSYAIKTEEAERIGLDHVAKLSATPQGSDSHSSVISEHLGCQLNAVKMLRDRINLVLAYVKDTQKGDIPWNDEILREAHNLCYRLPVINNGAYSEQFYNQCNDVALITYLSTLTKASNTLNQFVNKFNILYDRQGMGRRIRALFM</sequence>
<keyword evidence="3" id="KW-0736">Signalosome</keyword>
<dbReference type="KEGG" id="tut:107360533"/>
<dbReference type="InterPro" id="IPR033859">
    <property type="entry name" value="MPN_CSN6"/>
</dbReference>
<dbReference type="InterPro" id="IPR037518">
    <property type="entry name" value="MPN"/>
</dbReference>
<gene>
    <name evidence="5" type="primary">107360533</name>
</gene>
<dbReference type="HOGENOM" id="CLU_027018_1_2_1"/>
<dbReference type="OMA" id="LVGWWST"/>
<evidence type="ECO:0000313" key="6">
    <source>
        <dbReference type="Proteomes" id="UP000015104"/>
    </source>
</evidence>
<dbReference type="GO" id="GO:0008180">
    <property type="term" value="C:COP9 signalosome"/>
    <property type="evidence" value="ECO:0007669"/>
    <property type="project" value="UniProtKB-UniRule"/>
</dbReference>
<comment type="similarity">
    <text evidence="1 3">Belongs to the peptidase M67A family. CSN6 subfamily.</text>
</comment>
<evidence type="ECO:0000256" key="3">
    <source>
        <dbReference type="RuleBase" id="RU367006"/>
    </source>
</evidence>
<dbReference type="GO" id="GO:0008237">
    <property type="term" value="F:metallopeptidase activity"/>
    <property type="evidence" value="ECO:0007669"/>
    <property type="project" value="InterPro"/>
</dbReference>
<proteinExistence type="inferred from homology"/>
<name>T1K472_TETUR</name>
<dbReference type="Proteomes" id="UP000015104">
    <property type="component" value="Unassembled WGS sequence"/>
</dbReference>
<dbReference type="eggNOG" id="KOG3050">
    <property type="taxonomic scope" value="Eukaryota"/>
</dbReference>
<dbReference type="FunFam" id="3.40.140.10:FF:000075">
    <property type="entry name" value="COP9 signalosome complex subunit 6"/>
    <property type="match status" value="1"/>
</dbReference>
<dbReference type="SMART" id="SM00232">
    <property type="entry name" value="JAB_MPN"/>
    <property type="match status" value="1"/>
</dbReference>
<reference evidence="5" key="2">
    <citation type="submission" date="2015-06" db="UniProtKB">
        <authorList>
            <consortium name="EnsemblMetazoa"/>
        </authorList>
    </citation>
    <scope>IDENTIFICATION</scope>
</reference>
<dbReference type="STRING" id="32264.T1K472"/>
<protein>
    <recommendedName>
        <fullName evidence="2 3">COP9 signalosome complex subunit 6</fullName>
    </recommendedName>
</protein>
<dbReference type="AlphaFoldDB" id="T1K472"/>
<dbReference type="PROSITE" id="PS50249">
    <property type="entry name" value="MPN"/>
    <property type="match status" value="1"/>
</dbReference>
<dbReference type="EMBL" id="CAEY01001565">
    <property type="status" value="NOT_ANNOTATED_CDS"/>
    <property type="molecule type" value="Genomic_DNA"/>
</dbReference>
<organism evidence="5 6">
    <name type="scientific">Tetranychus urticae</name>
    <name type="common">Two-spotted spider mite</name>
    <dbReference type="NCBI Taxonomy" id="32264"/>
    <lineage>
        <taxon>Eukaryota</taxon>
        <taxon>Metazoa</taxon>
        <taxon>Ecdysozoa</taxon>
        <taxon>Arthropoda</taxon>
        <taxon>Chelicerata</taxon>
        <taxon>Arachnida</taxon>
        <taxon>Acari</taxon>
        <taxon>Acariformes</taxon>
        <taxon>Trombidiformes</taxon>
        <taxon>Prostigmata</taxon>
        <taxon>Eleutherengona</taxon>
        <taxon>Raphignathae</taxon>
        <taxon>Tetranychoidea</taxon>
        <taxon>Tetranychidae</taxon>
        <taxon>Tetranychus</taxon>
    </lineage>
</organism>
<dbReference type="GO" id="GO:0000338">
    <property type="term" value="P:protein deneddylation"/>
    <property type="evidence" value="ECO:0007669"/>
    <property type="project" value="InterPro"/>
</dbReference>
<evidence type="ECO:0000259" key="4">
    <source>
        <dbReference type="PROSITE" id="PS50249"/>
    </source>
</evidence>
<comment type="subcellular location">
    <subcellularLocation>
        <location evidence="3">Cytoplasm</location>
    </subcellularLocation>
    <subcellularLocation>
        <location evidence="3">Nucleus</location>
    </subcellularLocation>
</comment>
<evidence type="ECO:0000256" key="2">
    <source>
        <dbReference type="ARBA" id="ARBA00014871"/>
    </source>
</evidence>
<dbReference type="Pfam" id="PF13012">
    <property type="entry name" value="MitMem_reg"/>
    <property type="match status" value="1"/>
</dbReference>
<dbReference type="InterPro" id="IPR024969">
    <property type="entry name" value="EIF3F/CSN6-like_C"/>
</dbReference>
<reference evidence="6" key="1">
    <citation type="submission" date="2011-08" db="EMBL/GenBank/DDBJ databases">
        <authorList>
            <person name="Rombauts S."/>
        </authorList>
    </citation>
    <scope>NUCLEOTIDE SEQUENCE</scope>
    <source>
        <strain evidence="6">London</strain>
    </source>
</reference>
<dbReference type="PANTHER" id="PTHR10540:SF8">
    <property type="entry name" value="COP9 SIGNALOSOME COMPLEX SUBUNIT 6"/>
    <property type="match status" value="1"/>
</dbReference>
<evidence type="ECO:0000256" key="1">
    <source>
        <dbReference type="ARBA" id="ARBA00010893"/>
    </source>
</evidence>
<comment type="function">
    <text evidence="3">Component of the COP9 signalosome complex (CSN), a complex involved in various cellular and developmental processes.</text>
</comment>
<dbReference type="Gene3D" id="3.40.140.10">
    <property type="entry name" value="Cytidine Deaminase, domain 2"/>
    <property type="match status" value="1"/>
</dbReference>
<dbReference type="Pfam" id="PF01398">
    <property type="entry name" value="JAB"/>
    <property type="match status" value="1"/>
</dbReference>
<keyword evidence="6" id="KW-1185">Reference proteome</keyword>
<feature type="domain" description="MPN" evidence="4">
    <location>
        <begin position="13"/>
        <end position="146"/>
    </location>
</feature>
<accession>T1K472</accession>